<accession>A0A1C5GVZ5</accession>
<protein>
    <submittedName>
        <fullName evidence="2">Methyltransferase domain-containing protein</fullName>
    </submittedName>
</protein>
<organism evidence="2 3">
    <name type="scientific">Micromonospora echinaurantiaca</name>
    <dbReference type="NCBI Taxonomy" id="47857"/>
    <lineage>
        <taxon>Bacteria</taxon>
        <taxon>Bacillati</taxon>
        <taxon>Actinomycetota</taxon>
        <taxon>Actinomycetes</taxon>
        <taxon>Micromonosporales</taxon>
        <taxon>Micromonosporaceae</taxon>
        <taxon>Micromonospora</taxon>
    </lineage>
</organism>
<gene>
    <name evidence="2" type="ORF">GA0070609_0501</name>
</gene>
<evidence type="ECO:0000259" key="1">
    <source>
        <dbReference type="Pfam" id="PF13649"/>
    </source>
</evidence>
<dbReference type="AlphaFoldDB" id="A0A1C5GVZ5"/>
<evidence type="ECO:0000313" key="3">
    <source>
        <dbReference type="Proteomes" id="UP000198217"/>
    </source>
</evidence>
<keyword evidence="2" id="KW-0808">Transferase</keyword>
<sequence length="259" mass="27437">MRYYTDVFVEADRLSRAPHGRLEALRTRDLLAQLLPPAPAMVLDVGGGPGAYAGWLADAGYQVHLVDLVPAHAAAARHVHPAVTVAVGDARRLPLAGRCADATLLLGPLYHLTERADRVAALGEALRVTRPGGVVVTATISRHAPLMDLIRQGRVDDRTRPALLATYGSGVNDPVSGFTTAYFHRPAELVDEFRAAGLPGPELYGVEGPLWPLLPLAGGAETDGRLFAEVLRCAALVERDPEVLGASAHLLAAARVPRG</sequence>
<dbReference type="EMBL" id="LT607750">
    <property type="protein sequence ID" value="SCG37976.1"/>
    <property type="molecule type" value="Genomic_DNA"/>
</dbReference>
<dbReference type="InterPro" id="IPR029063">
    <property type="entry name" value="SAM-dependent_MTases_sf"/>
</dbReference>
<proteinExistence type="predicted"/>
<dbReference type="Pfam" id="PF13649">
    <property type="entry name" value="Methyltransf_25"/>
    <property type="match status" value="1"/>
</dbReference>
<feature type="domain" description="Methyltransferase" evidence="1">
    <location>
        <begin position="42"/>
        <end position="133"/>
    </location>
</feature>
<evidence type="ECO:0000313" key="2">
    <source>
        <dbReference type="EMBL" id="SCG37976.1"/>
    </source>
</evidence>
<dbReference type="CDD" id="cd02440">
    <property type="entry name" value="AdoMet_MTases"/>
    <property type="match status" value="1"/>
</dbReference>
<dbReference type="GO" id="GO:0008168">
    <property type="term" value="F:methyltransferase activity"/>
    <property type="evidence" value="ECO:0007669"/>
    <property type="project" value="UniProtKB-KW"/>
</dbReference>
<dbReference type="Proteomes" id="UP000198217">
    <property type="component" value="Chromosome I"/>
</dbReference>
<dbReference type="GO" id="GO:0032259">
    <property type="term" value="P:methylation"/>
    <property type="evidence" value="ECO:0007669"/>
    <property type="project" value="UniProtKB-KW"/>
</dbReference>
<dbReference type="Gene3D" id="3.40.50.150">
    <property type="entry name" value="Vaccinia Virus protein VP39"/>
    <property type="match status" value="1"/>
</dbReference>
<dbReference type="InterPro" id="IPR041698">
    <property type="entry name" value="Methyltransf_25"/>
</dbReference>
<dbReference type="SUPFAM" id="SSF53335">
    <property type="entry name" value="S-adenosyl-L-methionine-dependent methyltransferases"/>
    <property type="match status" value="1"/>
</dbReference>
<keyword evidence="3" id="KW-1185">Reference proteome</keyword>
<name>A0A1C5GVZ5_9ACTN</name>
<keyword evidence="2" id="KW-0489">Methyltransferase</keyword>
<reference evidence="2 3" key="1">
    <citation type="submission" date="2016-06" db="EMBL/GenBank/DDBJ databases">
        <authorList>
            <person name="Kjaerup R.B."/>
            <person name="Dalgaard T.S."/>
            <person name="Juul-Madsen H.R."/>
        </authorList>
    </citation>
    <scope>NUCLEOTIDE SEQUENCE [LARGE SCALE GENOMIC DNA]</scope>
    <source>
        <strain evidence="2 3">DSM 43904</strain>
    </source>
</reference>